<keyword evidence="2" id="KW-0472">Membrane</keyword>
<dbReference type="InterPro" id="IPR050469">
    <property type="entry name" value="Diguanylate_Cyclase"/>
</dbReference>
<evidence type="ECO:0000313" key="4">
    <source>
        <dbReference type="EMBL" id="MBC8540984.1"/>
    </source>
</evidence>
<evidence type="ECO:0000256" key="1">
    <source>
        <dbReference type="SAM" id="Coils"/>
    </source>
</evidence>
<name>A0A926DNK7_9FIRM</name>
<dbReference type="Proteomes" id="UP000611762">
    <property type="component" value="Unassembled WGS sequence"/>
</dbReference>
<accession>A0A926DNK7</accession>
<dbReference type="PANTHER" id="PTHR45138:SF9">
    <property type="entry name" value="DIGUANYLATE CYCLASE DGCM-RELATED"/>
    <property type="match status" value="1"/>
</dbReference>
<evidence type="ECO:0000259" key="3">
    <source>
        <dbReference type="PROSITE" id="PS50887"/>
    </source>
</evidence>
<gene>
    <name evidence="4" type="ORF">H8698_08370</name>
</gene>
<dbReference type="Gene3D" id="3.40.190.10">
    <property type="entry name" value="Periplasmic binding protein-like II"/>
    <property type="match status" value="2"/>
</dbReference>
<dbReference type="SMART" id="SM00062">
    <property type="entry name" value="PBPb"/>
    <property type="match status" value="1"/>
</dbReference>
<dbReference type="GO" id="GO:0005886">
    <property type="term" value="C:plasma membrane"/>
    <property type="evidence" value="ECO:0007669"/>
    <property type="project" value="TreeGrafter"/>
</dbReference>
<feature type="transmembrane region" description="Helical" evidence="2">
    <location>
        <begin position="276"/>
        <end position="299"/>
    </location>
</feature>
<dbReference type="InterPro" id="IPR000160">
    <property type="entry name" value="GGDEF_dom"/>
</dbReference>
<dbReference type="AlphaFoldDB" id="A0A926DNK7"/>
<dbReference type="Pfam" id="PF00990">
    <property type="entry name" value="GGDEF"/>
    <property type="match status" value="1"/>
</dbReference>
<keyword evidence="1" id="KW-0175">Coiled coil</keyword>
<dbReference type="InterPro" id="IPR043128">
    <property type="entry name" value="Rev_trsase/Diguanyl_cyclase"/>
</dbReference>
<keyword evidence="5" id="KW-1185">Reference proteome</keyword>
<protein>
    <submittedName>
        <fullName evidence="4">GGDEF domain-containing protein</fullName>
    </submittedName>
</protein>
<dbReference type="SUPFAM" id="SSF55073">
    <property type="entry name" value="Nucleotide cyclase"/>
    <property type="match status" value="1"/>
</dbReference>
<feature type="domain" description="GGDEF" evidence="3">
    <location>
        <begin position="472"/>
        <end position="603"/>
    </location>
</feature>
<dbReference type="NCBIfam" id="TIGR00254">
    <property type="entry name" value="GGDEF"/>
    <property type="match status" value="1"/>
</dbReference>
<organism evidence="4 5">
    <name type="scientific">Congzhengia minquanensis</name>
    <dbReference type="NCBI Taxonomy" id="2763657"/>
    <lineage>
        <taxon>Bacteria</taxon>
        <taxon>Bacillati</taxon>
        <taxon>Bacillota</taxon>
        <taxon>Clostridia</taxon>
        <taxon>Eubacteriales</taxon>
        <taxon>Oscillospiraceae</taxon>
        <taxon>Congzhengia</taxon>
    </lineage>
</organism>
<sequence length="603" mass="67850">MNRKIYDTIKILSVWTALVVLLAGNITYAHGIAGEAFTPEEQDYITRKKTVKAAVIDDWQPISSLDGKYGAPRGLAVDIIRRFEKETGLTVEYIEAKDYMHAIKMAENGQADIAVLAAVYSDEQNTYQLELSDAYLESGMMMLRSKNTDLSDAAKYTVAEIEGYPILSQNPSIIHKSFHTPAECLAAIRAGQVDAMYCNIYTGLSYTQRYTNRELVSIPINVSVQLRFGICTNESAVLKPLLNRTIAGINRNDINESLTYNRTISVKSLGDFVYSYPFEIICVLITISVLTIMSIVIYMRIKNRQSVSIQGYAASYQMFADTVGEAGFKYDYMTDKLSLFGKSANKLAMPSEISNFSAYLERPDKEISLTNQQFEKMLSDGLEQKAYDVELTCKLNNGKWQHFRLTFSVVSTAESYHRPISLLGFLTNAEKAYQEKEQLIKLGMYDNITGLYNRAGAESEIKKRLAPGTDITNDLLLMIDVDHFKHFNDVYGHQCGDAVLKCMGYHLKRIFYEEDILCRWGGDEFMLYIINAAENMESIEQKCEALQTAMKECSYENVSLPATLSIGGAIIGSRSVEETFQLADKALYTVKEQGRDAIQIITE</sequence>
<feature type="coiled-coil region" evidence="1">
    <location>
        <begin position="529"/>
        <end position="556"/>
    </location>
</feature>
<keyword evidence="2" id="KW-0812">Transmembrane</keyword>
<dbReference type="Pfam" id="PF00497">
    <property type="entry name" value="SBP_bac_3"/>
    <property type="match status" value="1"/>
</dbReference>
<evidence type="ECO:0000256" key="2">
    <source>
        <dbReference type="SAM" id="Phobius"/>
    </source>
</evidence>
<dbReference type="CDD" id="cd01949">
    <property type="entry name" value="GGDEF"/>
    <property type="match status" value="1"/>
</dbReference>
<dbReference type="InterPro" id="IPR001638">
    <property type="entry name" value="Solute-binding_3/MltF_N"/>
</dbReference>
<dbReference type="GO" id="GO:1902201">
    <property type="term" value="P:negative regulation of bacterial-type flagellum-dependent cell motility"/>
    <property type="evidence" value="ECO:0007669"/>
    <property type="project" value="TreeGrafter"/>
</dbReference>
<dbReference type="SMART" id="SM00267">
    <property type="entry name" value="GGDEF"/>
    <property type="match status" value="1"/>
</dbReference>
<proteinExistence type="predicted"/>
<dbReference type="InterPro" id="IPR029787">
    <property type="entry name" value="Nucleotide_cyclase"/>
</dbReference>
<reference evidence="4" key="1">
    <citation type="submission" date="2020-08" db="EMBL/GenBank/DDBJ databases">
        <title>Genome public.</title>
        <authorList>
            <person name="Liu C."/>
            <person name="Sun Q."/>
        </authorList>
    </citation>
    <scope>NUCLEOTIDE SEQUENCE</scope>
    <source>
        <strain evidence="4">H8</strain>
    </source>
</reference>
<dbReference type="PROSITE" id="PS50887">
    <property type="entry name" value="GGDEF"/>
    <property type="match status" value="1"/>
</dbReference>
<dbReference type="RefSeq" id="WP_249312779.1">
    <property type="nucleotide sequence ID" value="NZ_JACRSU010000003.1"/>
</dbReference>
<evidence type="ECO:0000313" key="5">
    <source>
        <dbReference type="Proteomes" id="UP000611762"/>
    </source>
</evidence>
<dbReference type="PANTHER" id="PTHR45138">
    <property type="entry name" value="REGULATORY COMPONENTS OF SENSORY TRANSDUCTION SYSTEM"/>
    <property type="match status" value="1"/>
</dbReference>
<dbReference type="EMBL" id="JACRSU010000003">
    <property type="protein sequence ID" value="MBC8540984.1"/>
    <property type="molecule type" value="Genomic_DNA"/>
</dbReference>
<dbReference type="SUPFAM" id="SSF53850">
    <property type="entry name" value="Periplasmic binding protein-like II"/>
    <property type="match status" value="1"/>
</dbReference>
<comment type="caution">
    <text evidence="4">The sequence shown here is derived from an EMBL/GenBank/DDBJ whole genome shotgun (WGS) entry which is preliminary data.</text>
</comment>
<dbReference type="Gene3D" id="3.30.70.270">
    <property type="match status" value="1"/>
</dbReference>
<keyword evidence="2" id="KW-1133">Transmembrane helix</keyword>
<dbReference type="GO" id="GO:0043709">
    <property type="term" value="P:cell adhesion involved in single-species biofilm formation"/>
    <property type="evidence" value="ECO:0007669"/>
    <property type="project" value="TreeGrafter"/>
</dbReference>
<dbReference type="GO" id="GO:0052621">
    <property type="term" value="F:diguanylate cyclase activity"/>
    <property type="evidence" value="ECO:0007669"/>
    <property type="project" value="TreeGrafter"/>
</dbReference>